<organism evidence="1 2">
    <name type="scientific">Halovenus rubra</name>
    <dbReference type="NCBI Taxonomy" id="869890"/>
    <lineage>
        <taxon>Archaea</taxon>
        <taxon>Methanobacteriati</taxon>
        <taxon>Methanobacteriota</taxon>
        <taxon>Stenosarchaea group</taxon>
        <taxon>Halobacteria</taxon>
        <taxon>Halobacteriales</taxon>
        <taxon>Haloarculaceae</taxon>
        <taxon>Halovenus</taxon>
    </lineage>
</organism>
<accession>A0ABD5X921</accession>
<name>A0ABD5X921_9EURY</name>
<dbReference type="RefSeq" id="WP_267635915.1">
    <property type="nucleotide sequence ID" value="NZ_JAODIY010000001.1"/>
</dbReference>
<sequence length="397" mass="45183">MTESVLDNSSHDYLQVLLDSLSYARDRNYIGYDKHDGMSSKIRRSLPADNRWLNLCFQESVKRAPVNLRPLSLVEPRPNPKGLSLFLMANYSAHQLTGEQTYRSEANALAERIIEHGSDTYSGFAIGHSHELQGLHGKTPAGVPGIVQTSYGVKALLRLSNKNEQYQEIAASGSDFLENDLDPVQANPGIKVKYNPTDSGESYTLNANAVAARMLVDLYACIGDERYKSMATDILEYVASHQQPIGGWKYTDPPSASHLSMDNYHNGFIIESFLRYQELIDSNAFADVVDQAIEFYRTELYDDNGAPHWDEQKPYPRDVHAAAQGILVFTYSGNREFAREIVDWTLDNLYAGQGQFYYQKQKWFTKRFTLMRWCQAWMTYALSEFLRQRDEELSTEG</sequence>
<proteinExistence type="predicted"/>
<evidence type="ECO:0000313" key="1">
    <source>
        <dbReference type="EMBL" id="MFC7126359.1"/>
    </source>
</evidence>
<gene>
    <name evidence="1" type="ORF">ACFQJ7_09975</name>
</gene>
<dbReference type="SUPFAM" id="SSF48239">
    <property type="entry name" value="Terpenoid cyclases/Protein prenyltransferases"/>
    <property type="match status" value="1"/>
</dbReference>
<evidence type="ECO:0000313" key="2">
    <source>
        <dbReference type="Proteomes" id="UP001596414"/>
    </source>
</evidence>
<dbReference type="AlphaFoldDB" id="A0ABD5X921"/>
<comment type="caution">
    <text evidence="1">The sequence shown here is derived from an EMBL/GenBank/DDBJ whole genome shotgun (WGS) entry which is preliminary data.</text>
</comment>
<reference evidence="1 2" key="1">
    <citation type="journal article" date="2014" name="Int. J. Syst. Evol. Microbiol.">
        <title>Complete genome sequence of Corynebacterium casei LMG S-19264T (=DSM 44701T), isolated from a smear-ripened cheese.</title>
        <authorList>
            <consortium name="US DOE Joint Genome Institute (JGI-PGF)"/>
            <person name="Walter F."/>
            <person name="Albersmeier A."/>
            <person name="Kalinowski J."/>
            <person name="Ruckert C."/>
        </authorList>
    </citation>
    <scope>NUCLEOTIDE SEQUENCE [LARGE SCALE GENOMIC DNA]</scope>
    <source>
        <strain evidence="1 2">CGMCC 4.7215</strain>
    </source>
</reference>
<protein>
    <submittedName>
        <fullName evidence="1">Antibiotic ABC transporter permease</fullName>
    </submittedName>
</protein>
<dbReference type="InterPro" id="IPR008930">
    <property type="entry name" value="Terpenoid_cyclase/PrenylTrfase"/>
</dbReference>
<dbReference type="Proteomes" id="UP001596414">
    <property type="component" value="Unassembled WGS sequence"/>
</dbReference>
<dbReference type="EMBL" id="JBHSZQ010000020">
    <property type="protein sequence ID" value="MFC7126359.1"/>
    <property type="molecule type" value="Genomic_DNA"/>
</dbReference>
<dbReference type="Gene3D" id="1.50.10.20">
    <property type="match status" value="1"/>
</dbReference>